<keyword evidence="5" id="KW-0408">Iron</keyword>
<sequence length="241" mass="28219">MPENWKYFAPFEVVIHNKPDDCWVSLLGKVLDVTPVIRQYAGQRCIAPLLTMAGKDVSHWFDETTGDIQHYVHPITGCRVPYCPHGPLPDVRVPVPATDWQPLCKPPWWHDKRYQIGLLTKRVRPLRIINMICPFTREVLINVCCEDTFWRIEDRYMEFNNDAECYTWRYLGQNLNMDKTMEENGICDERDKFTELGLSQNYHVPSVSLYYNDNLKYCNTEDDYCPSIPSVTSCKELNSKV</sequence>
<dbReference type="AlphaFoldDB" id="A0A9N9TV03"/>
<comment type="subcellular location">
    <subcellularLocation>
        <location evidence="1">Cytoplasm</location>
        <location evidence="1">Cytoskeleton</location>
        <location evidence="1">Cilium axoneme</location>
    </subcellularLocation>
</comment>
<reference evidence="12" key="1">
    <citation type="submission" date="2022-01" db="EMBL/GenBank/DDBJ databases">
        <authorList>
            <person name="King R."/>
        </authorList>
    </citation>
    <scope>NUCLEOTIDE SEQUENCE</scope>
</reference>
<keyword evidence="7" id="KW-0966">Cell projection</keyword>
<dbReference type="SUPFAM" id="SSF55856">
    <property type="entry name" value="Cytochrome b5-like heme/steroid binding domain"/>
    <property type="match status" value="1"/>
</dbReference>
<protein>
    <recommendedName>
        <fullName evidence="9">Cytochrome b5 domain-containing protein 1</fullName>
    </recommendedName>
</protein>
<dbReference type="Proteomes" id="UP001153712">
    <property type="component" value="Chromosome 9"/>
</dbReference>
<dbReference type="SMART" id="SM01117">
    <property type="entry name" value="Cyt-b5"/>
    <property type="match status" value="1"/>
</dbReference>
<proteinExistence type="inferred from homology"/>
<evidence type="ECO:0000313" key="12">
    <source>
        <dbReference type="EMBL" id="CAG9865236.1"/>
    </source>
</evidence>
<evidence type="ECO:0000256" key="10">
    <source>
        <dbReference type="ARBA" id="ARBA00046139"/>
    </source>
</evidence>
<evidence type="ECO:0000256" key="7">
    <source>
        <dbReference type="ARBA" id="ARBA00023273"/>
    </source>
</evidence>
<dbReference type="GO" id="GO:0046872">
    <property type="term" value="F:metal ion binding"/>
    <property type="evidence" value="ECO:0007669"/>
    <property type="project" value="UniProtKB-KW"/>
</dbReference>
<evidence type="ECO:0000259" key="11">
    <source>
        <dbReference type="PROSITE" id="PS50255"/>
    </source>
</evidence>
<dbReference type="PANTHER" id="PTHR21281:SF0">
    <property type="entry name" value="CYTOCHROME B5 DOMAIN-CONTAINING PROTEIN 1"/>
    <property type="match status" value="1"/>
</dbReference>
<keyword evidence="4" id="KW-0479">Metal-binding</keyword>
<evidence type="ECO:0000256" key="5">
    <source>
        <dbReference type="ARBA" id="ARBA00023004"/>
    </source>
</evidence>
<keyword evidence="2" id="KW-0963">Cytoplasm</keyword>
<dbReference type="GO" id="GO:0005930">
    <property type="term" value="C:axoneme"/>
    <property type="evidence" value="ECO:0007669"/>
    <property type="project" value="UniProtKB-SubCell"/>
</dbReference>
<dbReference type="InterPro" id="IPR052320">
    <property type="entry name" value="Cytochrome_b5_domain"/>
</dbReference>
<dbReference type="EMBL" id="OU900102">
    <property type="protein sequence ID" value="CAG9865236.1"/>
    <property type="molecule type" value="Genomic_DNA"/>
</dbReference>
<evidence type="ECO:0000256" key="8">
    <source>
        <dbReference type="ARBA" id="ARBA00038168"/>
    </source>
</evidence>
<gene>
    <name evidence="12" type="ORF">PHYEVI_LOCUS11478</name>
</gene>
<dbReference type="OrthoDB" id="260091at2759"/>
<keyword evidence="3" id="KW-0349">Heme</keyword>
<evidence type="ECO:0000256" key="6">
    <source>
        <dbReference type="ARBA" id="ARBA00023212"/>
    </source>
</evidence>
<evidence type="ECO:0000256" key="3">
    <source>
        <dbReference type="ARBA" id="ARBA00022617"/>
    </source>
</evidence>
<dbReference type="InterPro" id="IPR036400">
    <property type="entry name" value="Cyt_B5-like_heme/steroid_sf"/>
</dbReference>
<dbReference type="PANTHER" id="PTHR21281">
    <property type="entry name" value="CYTOCHROME B5 DOMAIN-CONTAINING PROTEIN 1"/>
    <property type="match status" value="1"/>
</dbReference>
<dbReference type="Pfam" id="PF00173">
    <property type="entry name" value="Cyt-b5"/>
    <property type="match status" value="1"/>
</dbReference>
<comment type="similarity">
    <text evidence="8">Belongs to the cytochrome b5 family.</text>
</comment>
<dbReference type="PROSITE" id="PS50255">
    <property type="entry name" value="CYTOCHROME_B5_2"/>
    <property type="match status" value="1"/>
</dbReference>
<dbReference type="Gene3D" id="3.10.120.10">
    <property type="entry name" value="Cytochrome b5-like heme/steroid binding domain"/>
    <property type="match status" value="1"/>
</dbReference>
<evidence type="ECO:0000256" key="4">
    <source>
        <dbReference type="ARBA" id="ARBA00022723"/>
    </source>
</evidence>
<evidence type="ECO:0000256" key="2">
    <source>
        <dbReference type="ARBA" id="ARBA00022490"/>
    </source>
</evidence>
<comment type="function">
    <text evidence="10">Radial spoke stalk protein that binds heme under oxidizing conditions. Required for the coordinated beating of multiple cilia maybe by functioning in a redox signaling pathway.</text>
</comment>
<keyword evidence="13" id="KW-1185">Reference proteome</keyword>
<evidence type="ECO:0000313" key="13">
    <source>
        <dbReference type="Proteomes" id="UP001153712"/>
    </source>
</evidence>
<organism evidence="12 13">
    <name type="scientific">Phyllotreta striolata</name>
    <name type="common">Striped flea beetle</name>
    <name type="synonym">Crioceris striolata</name>
    <dbReference type="NCBI Taxonomy" id="444603"/>
    <lineage>
        <taxon>Eukaryota</taxon>
        <taxon>Metazoa</taxon>
        <taxon>Ecdysozoa</taxon>
        <taxon>Arthropoda</taxon>
        <taxon>Hexapoda</taxon>
        <taxon>Insecta</taxon>
        <taxon>Pterygota</taxon>
        <taxon>Neoptera</taxon>
        <taxon>Endopterygota</taxon>
        <taxon>Coleoptera</taxon>
        <taxon>Polyphaga</taxon>
        <taxon>Cucujiformia</taxon>
        <taxon>Chrysomeloidea</taxon>
        <taxon>Chrysomelidae</taxon>
        <taxon>Galerucinae</taxon>
        <taxon>Alticini</taxon>
        <taxon>Phyllotreta</taxon>
    </lineage>
</organism>
<evidence type="ECO:0000256" key="1">
    <source>
        <dbReference type="ARBA" id="ARBA00004430"/>
    </source>
</evidence>
<dbReference type="InterPro" id="IPR001199">
    <property type="entry name" value="Cyt_B5-like_heme/steroid-bd"/>
</dbReference>
<accession>A0A9N9TV03</accession>
<keyword evidence="6" id="KW-0206">Cytoskeleton</keyword>
<name>A0A9N9TV03_PHYSR</name>
<feature type="domain" description="Cytochrome b5 heme-binding" evidence="11">
    <location>
        <begin position="5"/>
        <end position="70"/>
    </location>
</feature>
<evidence type="ECO:0000256" key="9">
    <source>
        <dbReference type="ARBA" id="ARBA00040649"/>
    </source>
</evidence>